<dbReference type="eggNOG" id="ENOG502S40B">
    <property type="taxonomic scope" value="Eukaryota"/>
</dbReference>
<dbReference type="PANTHER" id="PTHR33179">
    <property type="entry name" value="VQ MOTIF-CONTAINING PROTEIN"/>
    <property type="match status" value="1"/>
</dbReference>
<dbReference type="Gramene" id="EOX96862">
    <property type="protein sequence ID" value="EOX96862"/>
    <property type="gene ID" value="TCM_006012"/>
</dbReference>
<proteinExistence type="predicted"/>
<dbReference type="HOGENOM" id="CLU_077000_1_0_1"/>
<dbReference type="InParanoid" id="A0A061DWS8"/>
<keyword evidence="4" id="KW-1185">Reference proteome</keyword>
<dbReference type="PANTHER" id="PTHR33179:SF30">
    <property type="entry name" value="VQ DOMAIN-CONTAINING PROTEIN"/>
    <property type="match status" value="1"/>
</dbReference>
<name>A0A061DWS8_THECC</name>
<feature type="compositionally biased region" description="Basic residues" evidence="1">
    <location>
        <begin position="63"/>
        <end position="72"/>
    </location>
</feature>
<sequence>MNETMCSSSEWMQLYQQTVDTSFGISDATTVTTSSVTSGNNLSPSSSFAAGDHLTPKGCVSKPTRRRSRASKRTPITLLKADAKNFRSLVQQFTGCRRRSTSISFGSQRGPVNINFAVGTEHDHHSTNPASALSQPFVENNGYCPRLSQVQLQQPAEHQQNYQQLSSEEQESEFTLDSITTDDYLLTSCLPRSGPEIPPGLAMDDMYFLA</sequence>
<dbReference type="Pfam" id="PF05678">
    <property type="entry name" value="VQ"/>
    <property type="match status" value="1"/>
</dbReference>
<organism evidence="3 4">
    <name type="scientific">Theobroma cacao</name>
    <name type="common">Cacao</name>
    <name type="synonym">Cocoa</name>
    <dbReference type="NCBI Taxonomy" id="3641"/>
    <lineage>
        <taxon>Eukaryota</taxon>
        <taxon>Viridiplantae</taxon>
        <taxon>Streptophyta</taxon>
        <taxon>Embryophyta</taxon>
        <taxon>Tracheophyta</taxon>
        <taxon>Spermatophyta</taxon>
        <taxon>Magnoliopsida</taxon>
        <taxon>eudicotyledons</taxon>
        <taxon>Gunneridae</taxon>
        <taxon>Pentapetalae</taxon>
        <taxon>rosids</taxon>
        <taxon>malvids</taxon>
        <taxon>Malvales</taxon>
        <taxon>Malvaceae</taxon>
        <taxon>Byttnerioideae</taxon>
        <taxon>Theobroma</taxon>
    </lineage>
</organism>
<evidence type="ECO:0000313" key="3">
    <source>
        <dbReference type="EMBL" id="EOX96862.1"/>
    </source>
</evidence>
<dbReference type="AlphaFoldDB" id="A0A061DWS8"/>
<gene>
    <name evidence="3" type="ORF">TCM_006012</name>
</gene>
<feature type="region of interest" description="Disordered" evidence="1">
    <location>
        <begin position="53"/>
        <end position="73"/>
    </location>
</feature>
<evidence type="ECO:0000313" key="4">
    <source>
        <dbReference type="Proteomes" id="UP000026915"/>
    </source>
</evidence>
<accession>A0A061DWS8</accession>
<evidence type="ECO:0000259" key="2">
    <source>
        <dbReference type="Pfam" id="PF05678"/>
    </source>
</evidence>
<reference evidence="3 4" key="1">
    <citation type="journal article" date="2013" name="Genome Biol.">
        <title>The genome sequence of the most widely cultivated cacao type and its use to identify candidate genes regulating pod color.</title>
        <authorList>
            <person name="Motamayor J.C."/>
            <person name="Mockaitis K."/>
            <person name="Schmutz J."/>
            <person name="Haiminen N."/>
            <person name="Iii D.L."/>
            <person name="Cornejo O."/>
            <person name="Findley S.D."/>
            <person name="Zheng P."/>
            <person name="Utro F."/>
            <person name="Royaert S."/>
            <person name="Saski C."/>
            <person name="Jenkins J."/>
            <person name="Podicheti R."/>
            <person name="Zhao M."/>
            <person name="Scheffler B.E."/>
            <person name="Stack J.C."/>
            <person name="Feltus F.A."/>
            <person name="Mustiga G.M."/>
            <person name="Amores F."/>
            <person name="Phillips W."/>
            <person name="Marelli J.P."/>
            <person name="May G.D."/>
            <person name="Shapiro H."/>
            <person name="Ma J."/>
            <person name="Bustamante C.D."/>
            <person name="Schnell R.J."/>
            <person name="Main D."/>
            <person name="Gilbert D."/>
            <person name="Parida L."/>
            <person name="Kuhn D.N."/>
        </authorList>
    </citation>
    <scope>NUCLEOTIDE SEQUENCE [LARGE SCALE GENOMIC DNA]</scope>
    <source>
        <strain evidence="4">cv. Matina 1-6</strain>
    </source>
</reference>
<feature type="domain" description="VQ" evidence="2">
    <location>
        <begin position="77"/>
        <end position="96"/>
    </location>
</feature>
<dbReference type="OMA" id="DDMYFLA"/>
<dbReference type="EMBL" id="CM001880">
    <property type="protein sequence ID" value="EOX96862.1"/>
    <property type="molecule type" value="Genomic_DNA"/>
</dbReference>
<evidence type="ECO:0000256" key="1">
    <source>
        <dbReference type="SAM" id="MobiDB-lite"/>
    </source>
</evidence>
<dbReference type="InterPro" id="IPR008889">
    <property type="entry name" value="VQ"/>
</dbReference>
<dbReference type="STRING" id="3641.A0A061DWS8"/>
<dbReference type="Proteomes" id="UP000026915">
    <property type="component" value="Chromosome 2"/>
</dbReference>
<protein>
    <submittedName>
        <fullName evidence="3">VQ motif-containing protein, putative</fullName>
    </submittedName>
</protein>
<dbReference type="InterPro" id="IPR039609">
    <property type="entry name" value="VQ_15/22"/>
</dbReference>